<name>A0ACA9Y5E6_9ASCO</name>
<comment type="caution">
    <text evidence="1">The sequence shown here is derived from an EMBL/GenBank/DDBJ whole genome shotgun (WGS) entry which is preliminary data.</text>
</comment>
<evidence type="ECO:0000313" key="2">
    <source>
        <dbReference type="Proteomes" id="UP001152531"/>
    </source>
</evidence>
<dbReference type="EMBL" id="CALSDN010000003">
    <property type="protein sequence ID" value="CAH6719988.1"/>
    <property type="molecule type" value="Genomic_DNA"/>
</dbReference>
<sequence length="309" mass="35334">MKDITKITKPAIAKSPRKAKPKLLYEDNLQHVQISKSLPKAFIEFHKPHFIKGVNHILKVDPSLYPVIVNENFKHFENDEDNSIKSQVVVDETETIRKYWLSLISSIISQQISGSAAKSIYGRFEALFKESPNPKELLEMSTEDLRAVGLSSMKVKYVIDISENFGNPENPLTSIKFYQESSLDEIVTELVKLKGVGEWSAKMFALFTLKEWDVFAETDLGVARGASNYLSKRPELLKDIKQGISQHEDLVSMMKKKGKFSNGGSKRDWIAYHEAYYLYLSLKFAPYRSILTLLFWRLSATNVEVLEND</sequence>
<keyword evidence="2" id="KW-1185">Reference proteome</keyword>
<reference evidence="1" key="1">
    <citation type="submission" date="2022-06" db="EMBL/GenBank/DDBJ databases">
        <authorList>
            <person name="Legras J.-L."/>
            <person name="Devillers H."/>
            <person name="Grondin C."/>
        </authorList>
    </citation>
    <scope>NUCLEOTIDE SEQUENCE</scope>
    <source>
        <strain evidence="1">CLIB 1444</strain>
    </source>
</reference>
<dbReference type="Proteomes" id="UP001152531">
    <property type="component" value="Unassembled WGS sequence"/>
</dbReference>
<proteinExistence type="predicted"/>
<accession>A0ACA9Y5E6</accession>
<evidence type="ECO:0000313" key="1">
    <source>
        <dbReference type="EMBL" id="CAH6719988.1"/>
    </source>
</evidence>
<protein>
    <submittedName>
        <fullName evidence="1">DNA-3-methyladenine glycosylase</fullName>
    </submittedName>
</protein>
<gene>
    <name evidence="1" type="ORF">CLIB1444_03S01926</name>
</gene>
<organism evidence="1 2">
    <name type="scientific">[Candida] jaroonii</name>
    <dbReference type="NCBI Taxonomy" id="467808"/>
    <lineage>
        <taxon>Eukaryota</taxon>
        <taxon>Fungi</taxon>
        <taxon>Dikarya</taxon>
        <taxon>Ascomycota</taxon>
        <taxon>Saccharomycotina</taxon>
        <taxon>Pichiomycetes</taxon>
        <taxon>Debaryomycetaceae</taxon>
        <taxon>Yamadazyma</taxon>
    </lineage>
</organism>